<reference evidence="2" key="1">
    <citation type="submission" date="2020-04" db="EMBL/GenBank/DDBJ databases">
        <authorList>
            <person name="Chiriac C."/>
            <person name="Salcher M."/>
            <person name="Ghai R."/>
            <person name="Kavagutti S V."/>
        </authorList>
    </citation>
    <scope>NUCLEOTIDE SEQUENCE</scope>
</reference>
<protein>
    <submittedName>
        <fullName evidence="2">Uncharacterized protein</fullName>
    </submittedName>
</protein>
<gene>
    <name evidence="2" type="ORF">UFOVP701_21</name>
</gene>
<accession>A0A6J5NNI1</accession>
<keyword evidence="1" id="KW-0812">Transmembrane</keyword>
<proteinExistence type="predicted"/>
<organism evidence="2">
    <name type="scientific">uncultured Caudovirales phage</name>
    <dbReference type="NCBI Taxonomy" id="2100421"/>
    <lineage>
        <taxon>Viruses</taxon>
        <taxon>Duplodnaviria</taxon>
        <taxon>Heunggongvirae</taxon>
        <taxon>Uroviricota</taxon>
        <taxon>Caudoviricetes</taxon>
        <taxon>Peduoviridae</taxon>
        <taxon>Maltschvirus</taxon>
        <taxon>Maltschvirus maltsch</taxon>
    </lineage>
</organism>
<evidence type="ECO:0000313" key="2">
    <source>
        <dbReference type="EMBL" id="CAB4158715.1"/>
    </source>
</evidence>
<feature type="transmembrane region" description="Helical" evidence="1">
    <location>
        <begin position="12"/>
        <end position="43"/>
    </location>
</feature>
<sequence length="48" mass="4946">MKYLSSALQVIGSILIIAGVATFNPVVAVILAGAFLVLFGVALENRGK</sequence>
<keyword evidence="1" id="KW-1133">Transmembrane helix</keyword>
<name>A0A6J5NNI1_9CAUD</name>
<evidence type="ECO:0000256" key="1">
    <source>
        <dbReference type="SAM" id="Phobius"/>
    </source>
</evidence>
<dbReference type="EMBL" id="LR796680">
    <property type="protein sequence ID" value="CAB4158715.1"/>
    <property type="molecule type" value="Genomic_DNA"/>
</dbReference>
<keyword evidence="1" id="KW-0472">Membrane</keyword>